<evidence type="ECO:0000313" key="5">
    <source>
        <dbReference type="Proteomes" id="UP000572051"/>
    </source>
</evidence>
<evidence type="ECO:0000259" key="3">
    <source>
        <dbReference type="PROSITE" id="PS51371"/>
    </source>
</evidence>
<evidence type="ECO:0000256" key="2">
    <source>
        <dbReference type="PROSITE-ProRule" id="PRU00703"/>
    </source>
</evidence>
<dbReference type="InterPro" id="IPR046342">
    <property type="entry name" value="CBS_dom_sf"/>
</dbReference>
<dbReference type="Gene3D" id="3.30.1340.30">
    <property type="match status" value="1"/>
</dbReference>
<evidence type="ECO:0000256" key="1">
    <source>
        <dbReference type="ARBA" id="ARBA00023122"/>
    </source>
</evidence>
<evidence type="ECO:0000313" key="4">
    <source>
        <dbReference type="EMBL" id="NYJ34505.1"/>
    </source>
</evidence>
<protein>
    <submittedName>
        <fullName evidence="4">CBS domain-containing protein</fullName>
    </submittedName>
</protein>
<name>A0A7Z0ELW3_9ACTN</name>
<dbReference type="EMBL" id="JACCFS010000001">
    <property type="protein sequence ID" value="NYJ34505.1"/>
    <property type="molecule type" value="Genomic_DNA"/>
</dbReference>
<dbReference type="PANTHER" id="PTHR43080">
    <property type="entry name" value="CBS DOMAIN-CONTAINING PROTEIN CBSX3, MITOCHONDRIAL"/>
    <property type="match status" value="1"/>
</dbReference>
<dbReference type="InterPro" id="IPR051257">
    <property type="entry name" value="Diverse_CBS-Domain"/>
</dbReference>
<dbReference type="SMART" id="SM00116">
    <property type="entry name" value="CBS"/>
    <property type="match status" value="2"/>
</dbReference>
<dbReference type="PIRSF" id="PIRSF036990">
    <property type="entry name" value="UCP036990_CBS_BON"/>
    <property type="match status" value="1"/>
</dbReference>
<dbReference type="Pfam" id="PF00571">
    <property type="entry name" value="CBS"/>
    <property type="match status" value="2"/>
</dbReference>
<dbReference type="Gene3D" id="3.10.580.10">
    <property type="entry name" value="CBS-domain"/>
    <property type="match status" value="1"/>
</dbReference>
<dbReference type="SUPFAM" id="SSF54631">
    <property type="entry name" value="CBS-domain pair"/>
    <property type="match status" value="1"/>
</dbReference>
<keyword evidence="5" id="KW-1185">Reference proteome</keyword>
<dbReference type="AlphaFoldDB" id="A0A7Z0ELW3"/>
<sequence length="228" mass="24998">MRTVRDVMTTEVFSVAEETDYRETAEQLIERRVSAMPVTDGEGHVVGVVSEEDLLHKEEFAGGDYWPPLRARLRARLGSGGSAGAKAAARNAAELMTSPAVTVGPEASVVLAARLMERRGVKRLPVVDEAGRLIGIVSRRDLLSVFVKEDDDIVEEARKEITALLPRPAVSVEDGVVRLSGELEHRSDVEKLIHRVSQIEGVVAVDPDLRWHADDVVPQHVQWRAASS</sequence>
<reference evidence="4 5" key="1">
    <citation type="submission" date="2020-07" db="EMBL/GenBank/DDBJ databases">
        <title>Sequencing the genomes of 1000 actinobacteria strains.</title>
        <authorList>
            <person name="Klenk H.-P."/>
        </authorList>
    </citation>
    <scope>NUCLEOTIDE SEQUENCE [LARGE SCALE GENOMIC DNA]</scope>
    <source>
        <strain evidence="4 5">DSM 44442</strain>
    </source>
</reference>
<feature type="domain" description="CBS" evidence="3">
    <location>
        <begin position="8"/>
        <end position="65"/>
    </location>
</feature>
<proteinExistence type="predicted"/>
<dbReference type="PROSITE" id="PS51371">
    <property type="entry name" value="CBS"/>
    <property type="match status" value="2"/>
</dbReference>
<keyword evidence="1 2" id="KW-0129">CBS domain</keyword>
<organism evidence="4 5">
    <name type="scientific">Nocardiopsis aegyptia</name>
    <dbReference type="NCBI Taxonomy" id="220378"/>
    <lineage>
        <taxon>Bacteria</taxon>
        <taxon>Bacillati</taxon>
        <taxon>Actinomycetota</taxon>
        <taxon>Actinomycetes</taxon>
        <taxon>Streptosporangiales</taxon>
        <taxon>Nocardiopsidaceae</taxon>
        <taxon>Nocardiopsis</taxon>
    </lineage>
</organism>
<comment type="caution">
    <text evidence="4">The sequence shown here is derived from an EMBL/GenBank/DDBJ whole genome shotgun (WGS) entry which is preliminary data.</text>
</comment>
<dbReference type="PANTHER" id="PTHR43080:SF29">
    <property type="entry name" value="OS02G0818000 PROTEIN"/>
    <property type="match status" value="1"/>
</dbReference>
<accession>A0A7Z0ELW3</accession>
<dbReference type="RefSeq" id="WP_179823153.1">
    <property type="nucleotide sequence ID" value="NZ_JACCFS010000001.1"/>
</dbReference>
<dbReference type="InterPro" id="IPR000644">
    <property type="entry name" value="CBS_dom"/>
</dbReference>
<dbReference type="Proteomes" id="UP000572051">
    <property type="component" value="Unassembled WGS sequence"/>
</dbReference>
<gene>
    <name evidence="4" type="ORF">HNR10_002386</name>
</gene>
<feature type="domain" description="CBS" evidence="3">
    <location>
        <begin position="96"/>
        <end position="153"/>
    </location>
</feature>
<dbReference type="CDD" id="cd04586">
    <property type="entry name" value="CBS_pair_BON_assoc"/>
    <property type="match status" value="1"/>
</dbReference>
<dbReference type="InterPro" id="IPR017080">
    <property type="entry name" value="UCP036990_CBS_BON"/>
</dbReference>